<dbReference type="PROSITE" id="PS50931">
    <property type="entry name" value="HTH_LYSR"/>
    <property type="match status" value="1"/>
</dbReference>
<keyword evidence="4" id="KW-0804">Transcription</keyword>
<evidence type="ECO:0000313" key="7">
    <source>
        <dbReference type="Proteomes" id="UP000245433"/>
    </source>
</evidence>
<organism evidence="6 7">
    <name type="scientific">Convivina intestini</name>
    <dbReference type="NCBI Taxonomy" id="1505726"/>
    <lineage>
        <taxon>Bacteria</taxon>
        <taxon>Bacillati</taxon>
        <taxon>Bacillota</taxon>
        <taxon>Bacilli</taxon>
        <taxon>Lactobacillales</taxon>
        <taxon>Lactobacillaceae</taxon>
        <taxon>Convivina</taxon>
    </lineage>
</organism>
<dbReference type="Pfam" id="PF00126">
    <property type="entry name" value="HTH_1"/>
    <property type="match status" value="1"/>
</dbReference>
<dbReference type="InterPro" id="IPR050950">
    <property type="entry name" value="HTH-type_LysR_regulators"/>
</dbReference>
<dbReference type="RefSeq" id="WP_089937549.1">
    <property type="nucleotide sequence ID" value="NZ_CAKOEX010000001.1"/>
</dbReference>
<dbReference type="InterPro" id="IPR005119">
    <property type="entry name" value="LysR_subst-bd"/>
</dbReference>
<dbReference type="PANTHER" id="PTHR30419">
    <property type="entry name" value="HTH-TYPE TRANSCRIPTIONAL REGULATOR YBHD"/>
    <property type="match status" value="1"/>
</dbReference>
<proteinExistence type="inferred from homology"/>
<dbReference type="PANTHER" id="PTHR30419:SF28">
    <property type="entry name" value="HTH-TYPE TRANSCRIPTIONAL REGULATOR BSDA"/>
    <property type="match status" value="1"/>
</dbReference>
<evidence type="ECO:0000256" key="2">
    <source>
        <dbReference type="ARBA" id="ARBA00023015"/>
    </source>
</evidence>
<dbReference type="SUPFAM" id="SSF46785">
    <property type="entry name" value="Winged helix' DNA-binding domain"/>
    <property type="match status" value="1"/>
</dbReference>
<dbReference type="EMBL" id="QEKT01000001">
    <property type="protein sequence ID" value="PVY86291.1"/>
    <property type="molecule type" value="Genomic_DNA"/>
</dbReference>
<gene>
    <name evidence="6" type="ORF">C7384_101206</name>
</gene>
<evidence type="ECO:0000256" key="1">
    <source>
        <dbReference type="ARBA" id="ARBA00009437"/>
    </source>
</evidence>
<dbReference type="Gene3D" id="1.10.10.10">
    <property type="entry name" value="Winged helix-like DNA-binding domain superfamily/Winged helix DNA-binding domain"/>
    <property type="match status" value="1"/>
</dbReference>
<dbReference type="FunFam" id="1.10.10.10:FF:000001">
    <property type="entry name" value="LysR family transcriptional regulator"/>
    <property type="match status" value="1"/>
</dbReference>
<evidence type="ECO:0000256" key="3">
    <source>
        <dbReference type="ARBA" id="ARBA00023125"/>
    </source>
</evidence>
<dbReference type="GO" id="GO:0003677">
    <property type="term" value="F:DNA binding"/>
    <property type="evidence" value="ECO:0007669"/>
    <property type="project" value="UniProtKB-KW"/>
</dbReference>
<dbReference type="GO" id="GO:0003700">
    <property type="term" value="F:DNA-binding transcription factor activity"/>
    <property type="evidence" value="ECO:0007669"/>
    <property type="project" value="InterPro"/>
</dbReference>
<dbReference type="AlphaFoldDB" id="A0A2U1DF37"/>
<evidence type="ECO:0000313" key="6">
    <source>
        <dbReference type="EMBL" id="PVY86291.1"/>
    </source>
</evidence>
<dbReference type="InterPro" id="IPR000847">
    <property type="entry name" value="LysR_HTH_N"/>
</dbReference>
<dbReference type="InterPro" id="IPR036390">
    <property type="entry name" value="WH_DNA-bd_sf"/>
</dbReference>
<comment type="caution">
    <text evidence="6">The sequence shown here is derived from an EMBL/GenBank/DDBJ whole genome shotgun (WGS) entry which is preliminary data.</text>
</comment>
<evidence type="ECO:0000259" key="5">
    <source>
        <dbReference type="PROSITE" id="PS50931"/>
    </source>
</evidence>
<dbReference type="GO" id="GO:0005829">
    <property type="term" value="C:cytosol"/>
    <property type="evidence" value="ECO:0007669"/>
    <property type="project" value="TreeGrafter"/>
</dbReference>
<dbReference type="CDD" id="cd05466">
    <property type="entry name" value="PBP2_LTTR_substrate"/>
    <property type="match status" value="1"/>
</dbReference>
<dbReference type="PRINTS" id="PR00039">
    <property type="entry name" value="HTHLYSR"/>
</dbReference>
<dbReference type="SUPFAM" id="SSF53850">
    <property type="entry name" value="Periplasmic binding protein-like II"/>
    <property type="match status" value="1"/>
</dbReference>
<dbReference type="InterPro" id="IPR036388">
    <property type="entry name" value="WH-like_DNA-bd_sf"/>
</dbReference>
<comment type="similarity">
    <text evidence="1">Belongs to the LysR transcriptional regulatory family.</text>
</comment>
<sequence length="291" mass="32500">MNRFFVFQKIIETGSFTKAAKELGYTQSAISQTVANLEKEFDLALLKRSRKGINLTPAGQKLYPEFQKITRQYFDMKEVADHLKGLETGTVRIGASNSISRYWLPNLIKGFEDQYPHVHFTLYQGDYDEIKADILAGRVDFGFLKQTLNGGLKTIPLKKERLLAVMAASHPLAQQKVVSLQDLTQQSHNIILIPEGSHSDVTLAFDQIGVNPHIKDQIQDDYTVMAMVEAGLGVSLVSELMVGNSDFKIAHAATVPEIVQSIEIAYLNQSNLSIASKNFINYVVARKEQLP</sequence>
<dbReference type="Gene3D" id="3.40.190.290">
    <property type="match status" value="1"/>
</dbReference>
<keyword evidence="7" id="KW-1185">Reference proteome</keyword>
<dbReference type="Pfam" id="PF03466">
    <property type="entry name" value="LysR_substrate"/>
    <property type="match status" value="1"/>
</dbReference>
<dbReference type="Proteomes" id="UP000245433">
    <property type="component" value="Unassembled WGS sequence"/>
</dbReference>
<dbReference type="OrthoDB" id="63123at2"/>
<evidence type="ECO:0000256" key="4">
    <source>
        <dbReference type="ARBA" id="ARBA00023163"/>
    </source>
</evidence>
<protein>
    <submittedName>
        <fullName evidence="6">DNA-binding transcriptional LysR family regulator</fullName>
    </submittedName>
</protein>
<keyword evidence="2" id="KW-0805">Transcription regulation</keyword>
<accession>A0A2U1DF37</accession>
<reference evidence="6 7" key="1">
    <citation type="submission" date="2018-04" db="EMBL/GenBank/DDBJ databases">
        <title>Genomic Encyclopedia of Type Strains, Phase IV (KMG-IV): sequencing the most valuable type-strain genomes for metagenomic binning, comparative biology and taxonomic classification.</title>
        <authorList>
            <person name="Goeker M."/>
        </authorList>
    </citation>
    <scope>NUCLEOTIDE SEQUENCE [LARGE SCALE GENOMIC DNA]</scope>
    <source>
        <strain evidence="6 7">DSM 28795</strain>
    </source>
</reference>
<feature type="domain" description="HTH lysR-type" evidence="5">
    <location>
        <begin position="1"/>
        <end position="56"/>
    </location>
</feature>
<keyword evidence="3 6" id="KW-0238">DNA-binding</keyword>
<name>A0A2U1DF37_9LACO</name>